<keyword evidence="3" id="KW-0732">Signal</keyword>
<feature type="signal peptide" evidence="3">
    <location>
        <begin position="1"/>
        <end position="17"/>
    </location>
</feature>
<reference evidence="5 6" key="1">
    <citation type="journal article" date="2016" name="G3 (Bethesda)">
        <title>First Draft Assembly and Annotation of the Genome of a California Endemic Oak Quercus lobata Nee (Fagaceae).</title>
        <authorList>
            <person name="Sork V.L."/>
            <person name="Fitz-Gibbon S.T."/>
            <person name="Puiu D."/>
            <person name="Crepeau M."/>
            <person name="Gugger P.F."/>
            <person name="Sherman R."/>
            <person name="Stevens K."/>
            <person name="Langley C.H."/>
            <person name="Pellegrini M."/>
            <person name="Salzberg S.L."/>
        </authorList>
    </citation>
    <scope>NUCLEOTIDE SEQUENCE [LARGE SCALE GENOMIC DNA]</scope>
    <source>
        <strain evidence="5 6">cv. SW786</strain>
    </source>
</reference>
<evidence type="ECO:0000259" key="4">
    <source>
        <dbReference type="Pfam" id="PF00327"/>
    </source>
</evidence>
<feature type="transmembrane region" description="Helical" evidence="2">
    <location>
        <begin position="70"/>
        <end position="89"/>
    </location>
</feature>
<dbReference type="InterPro" id="IPR039699">
    <property type="entry name" value="Ribosomal_uL30"/>
</dbReference>
<dbReference type="Gramene" id="QL06p031145:mrna">
    <property type="protein sequence ID" value="QL06p031145:mrna"/>
    <property type="gene ID" value="QL06p031145"/>
</dbReference>
<dbReference type="AlphaFoldDB" id="A0A7N2LZR2"/>
<name>A0A7N2LZR2_QUELO</name>
<dbReference type="Proteomes" id="UP000594261">
    <property type="component" value="Chromosome 6"/>
</dbReference>
<keyword evidence="2" id="KW-0472">Membrane</keyword>
<dbReference type="Pfam" id="PF00327">
    <property type="entry name" value="Ribosomal_L30"/>
    <property type="match status" value="1"/>
</dbReference>
<feature type="chain" id="PRO_5029820916" description="Large ribosomal subunit protein uL30-like ferredoxin-like fold domain-containing protein" evidence="3">
    <location>
        <begin position="18"/>
        <end position="95"/>
    </location>
</feature>
<protein>
    <recommendedName>
        <fullName evidence="4">Large ribosomal subunit protein uL30-like ferredoxin-like fold domain-containing protein</fullName>
    </recommendedName>
</protein>
<dbReference type="GO" id="GO:0000463">
    <property type="term" value="P:maturation of LSU-rRNA from tricistronic rRNA transcript (SSU-rRNA, 5.8S rRNA, LSU-rRNA)"/>
    <property type="evidence" value="ECO:0007669"/>
    <property type="project" value="TreeGrafter"/>
</dbReference>
<dbReference type="SUPFAM" id="SSF55129">
    <property type="entry name" value="Ribosomal protein L30p/L7e"/>
    <property type="match status" value="1"/>
</dbReference>
<dbReference type="PANTHER" id="PTHR11524:SF16">
    <property type="entry name" value="LARGE RIBOSOMAL SUBUNIT PROTEIN UL30"/>
    <property type="match status" value="1"/>
</dbReference>
<proteinExistence type="inferred from homology"/>
<keyword evidence="6" id="KW-1185">Reference proteome</keyword>
<accession>A0A7N2LZR2</accession>
<dbReference type="EnsemblPlants" id="QL06p031145:mrna">
    <property type="protein sequence ID" value="QL06p031145:mrna"/>
    <property type="gene ID" value="QL06p031145"/>
</dbReference>
<sequence>MYIACAHLAIGLGLCLCLKGGFYVDPEAKLLFIIRIRGINAMHLKTRKILQLLRLRQEIFLVPDKRKSCFLVASCIITQAVICSGYHVIVRKMVA</sequence>
<comment type="similarity">
    <text evidence="1">Belongs to the universal ribosomal protein uL30 family.</text>
</comment>
<dbReference type="EMBL" id="LRBV02000006">
    <property type="status" value="NOT_ANNOTATED_CDS"/>
    <property type="molecule type" value="Genomic_DNA"/>
</dbReference>
<dbReference type="GO" id="GO:0022625">
    <property type="term" value="C:cytosolic large ribosomal subunit"/>
    <property type="evidence" value="ECO:0007669"/>
    <property type="project" value="TreeGrafter"/>
</dbReference>
<dbReference type="InterPro" id="IPR036919">
    <property type="entry name" value="Ribo_uL30_ferredoxin-like_sf"/>
</dbReference>
<organism evidence="5 6">
    <name type="scientific">Quercus lobata</name>
    <name type="common">Valley oak</name>
    <dbReference type="NCBI Taxonomy" id="97700"/>
    <lineage>
        <taxon>Eukaryota</taxon>
        <taxon>Viridiplantae</taxon>
        <taxon>Streptophyta</taxon>
        <taxon>Embryophyta</taxon>
        <taxon>Tracheophyta</taxon>
        <taxon>Spermatophyta</taxon>
        <taxon>Magnoliopsida</taxon>
        <taxon>eudicotyledons</taxon>
        <taxon>Gunneridae</taxon>
        <taxon>Pentapetalae</taxon>
        <taxon>rosids</taxon>
        <taxon>fabids</taxon>
        <taxon>Fagales</taxon>
        <taxon>Fagaceae</taxon>
        <taxon>Quercus</taxon>
    </lineage>
</organism>
<keyword evidence="2" id="KW-1133">Transmembrane helix</keyword>
<keyword evidence="2" id="KW-0812">Transmembrane</keyword>
<dbReference type="Gene3D" id="3.30.1390.20">
    <property type="entry name" value="Ribosomal protein L30, ferredoxin-like fold domain"/>
    <property type="match status" value="1"/>
</dbReference>
<dbReference type="InParanoid" id="A0A7N2LZR2"/>
<feature type="domain" description="Large ribosomal subunit protein uL30-like ferredoxin-like fold" evidence="4">
    <location>
        <begin position="31"/>
        <end position="57"/>
    </location>
</feature>
<evidence type="ECO:0000256" key="3">
    <source>
        <dbReference type="SAM" id="SignalP"/>
    </source>
</evidence>
<evidence type="ECO:0000313" key="5">
    <source>
        <dbReference type="EnsemblPlants" id="QL06p031145:mrna"/>
    </source>
</evidence>
<evidence type="ECO:0000256" key="2">
    <source>
        <dbReference type="SAM" id="Phobius"/>
    </source>
</evidence>
<evidence type="ECO:0000313" key="6">
    <source>
        <dbReference type="Proteomes" id="UP000594261"/>
    </source>
</evidence>
<evidence type="ECO:0000256" key="1">
    <source>
        <dbReference type="ARBA" id="ARBA00007594"/>
    </source>
</evidence>
<reference evidence="5" key="2">
    <citation type="submission" date="2021-01" db="UniProtKB">
        <authorList>
            <consortium name="EnsemblPlants"/>
        </authorList>
    </citation>
    <scope>IDENTIFICATION</scope>
</reference>
<dbReference type="GO" id="GO:0003735">
    <property type="term" value="F:structural constituent of ribosome"/>
    <property type="evidence" value="ECO:0007669"/>
    <property type="project" value="TreeGrafter"/>
</dbReference>
<dbReference type="InterPro" id="IPR016082">
    <property type="entry name" value="Ribosomal_uL30_ferredoxin-like"/>
</dbReference>
<dbReference type="GO" id="GO:0003723">
    <property type="term" value="F:RNA binding"/>
    <property type="evidence" value="ECO:0007669"/>
    <property type="project" value="TreeGrafter"/>
</dbReference>
<dbReference type="PANTHER" id="PTHR11524">
    <property type="entry name" value="60S RIBOSOMAL PROTEIN L7"/>
    <property type="match status" value="1"/>
</dbReference>